<dbReference type="KEGG" id="haj:DU500_05800"/>
<dbReference type="InterPro" id="IPR001482">
    <property type="entry name" value="T2SS/T4SS_dom"/>
</dbReference>
<dbReference type="Proteomes" id="UP000253273">
    <property type="component" value="Chromosome"/>
</dbReference>
<feature type="domain" description="Bacterial type II secretion system protein E" evidence="3">
    <location>
        <begin position="410"/>
        <end position="593"/>
    </location>
</feature>
<name>A0A345E776_9EURY</name>
<dbReference type="EMBL" id="CP031150">
    <property type="protein sequence ID" value="AXG08048.1"/>
    <property type="molecule type" value="Genomic_DNA"/>
</dbReference>
<dbReference type="Pfam" id="PF00437">
    <property type="entry name" value="T2SSE"/>
    <property type="match status" value="1"/>
</dbReference>
<dbReference type="InterPro" id="IPR027417">
    <property type="entry name" value="P-loop_NTPase"/>
</dbReference>
<keyword evidence="5" id="KW-1185">Reference proteome</keyword>
<evidence type="ECO:0000256" key="2">
    <source>
        <dbReference type="SAM" id="MobiDB-lite"/>
    </source>
</evidence>
<dbReference type="Gene3D" id="3.30.450.380">
    <property type="match status" value="2"/>
</dbReference>
<dbReference type="InterPro" id="IPR050921">
    <property type="entry name" value="T4SS_GSP_E_ATPase"/>
</dbReference>
<protein>
    <submittedName>
        <fullName evidence="4">Secretion system protein</fullName>
    </submittedName>
</protein>
<dbReference type="AlphaFoldDB" id="A0A345E776"/>
<evidence type="ECO:0000256" key="1">
    <source>
        <dbReference type="ARBA" id="ARBA00006611"/>
    </source>
</evidence>
<proteinExistence type="inferred from homology"/>
<gene>
    <name evidence="4" type="ORF">DU500_05800</name>
</gene>
<dbReference type="SUPFAM" id="SSF52540">
    <property type="entry name" value="P-loop containing nucleoside triphosphate hydrolases"/>
    <property type="match status" value="1"/>
</dbReference>
<dbReference type="PANTHER" id="PTHR30486">
    <property type="entry name" value="TWITCHING MOTILITY PROTEIN PILT"/>
    <property type="match status" value="1"/>
</dbReference>
<evidence type="ECO:0000259" key="3">
    <source>
        <dbReference type="Pfam" id="PF00437"/>
    </source>
</evidence>
<comment type="similarity">
    <text evidence="1">Belongs to the GSP E family.</text>
</comment>
<dbReference type="RefSeq" id="WP_114587169.1">
    <property type="nucleotide sequence ID" value="NZ_CP031150.1"/>
</dbReference>
<dbReference type="OrthoDB" id="262046at2157"/>
<sequence length="742" mass="82940">MSDGPTLSVGGSDSRTDDGPVPTPRAPGDADAWYAPGVVAQYEVSPGVVATIRDTETDEFAYSIREPGLGPRDRTAMDRIRDHFQVVNRRRPLTREGTAERAAAGFEPKYRRALDRLIDASPAAWRRLTYHALCELRLLGAPTPLALDDRIEVVDVGRDDDRVVVHTENYAPARTDFDADARFVDRVAGERLRRYTVDFAGFDVDVVIYREHLLGSDQFSTKYAVLEPDLLPGDEQLIEECKERVWEANVEDVVEDRHAFVRERARGFLSRRLTARNTRAWVAATKYRLLTALAEYGLAVPPVDSRYATDRLDDLVYYVLRDYVGHGVLTIPIRDSHLEDVEANRVDERVKVIPRADELPVGRVPTNLAFDDETAFVNVVTQLAASDGTELSASRPSAKVNLDPPGVAETIRCAVALPVISEDGPHVSIRKQAADAMTPVDLIDRDAISTELVTLLWMLYERHGVILFSGPTGVGKTTLMNAHMPFVPYDDRPVSIDEGSREVRLPHETGISLTTRDHENEYKRVTMARLMTETNYLNPDVEVIAEINTPASFETFGETLNTGHGVIGTTHAENVETLINRVVEQGLPTYLLREIDLVVFPHHVDGDRYVAEAVELLSESEYEALDPGTLPSGSVEKGGRTLYWNVVARRDTDGAFSLDYAHPHLDDGHRALGFRLFHRLADATDRDVEVVEEEFHRKHRYVQYLVQEGVSDFDDLFAFVSDLRTDEAATVERARSETAGDD</sequence>
<reference evidence="4 5" key="1">
    <citation type="submission" date="2018-07" db="EMBL/GenBank/DDBJ databases">
        <title>Genome sequences of Haloplanus sp. CBA1113.</title>
        <authorList>
            <person name="Kim Y.B."/>
            <person name="Roh S.W."/>
        </authorList>
    </citation>
    <scope>NUCLEOTIDE SEQUENCE [LARGE SCALE GENOMIC DNA]</scope>
    <source>
        <strain evidence="4 5">CBA1113</strain>
    </source>
</reference>
<feature type="region of interest" description="Disordered" evidence="2">
    <location>
        <begin position="1"/>
        <end position="32"/>
    </location>
</feature>
<dbReference type="GeneID" id="37282879"/>
<organism evidence="4 5">
    <name type="scientific">Haloplanus rubicundus</name>
    <dbReference type="NCBI Taxonomy" id="1547898"/>
    <lineage>
        <taxon>Archaea</taxon>
        <taxon>Methanobacteriati</taxon>
        <taxon>Methanobacteriota</taxon>
        <taxon>Stenosarchaea group</taxon>
        <taxon>Halobacteria</taxon>
        <taxon>Halobacteriales</taxon>
        <taxon>Haloferacaceae</taxon>
        <taxon>Haloplanus</taxon>
    </lineage>
</organism>
<dbReference type="Gene3D" id="3.40.50.300">
    <property type="entry name" value="P-loop containing nucleotide triphosphate hydrolases"/>
    <property type="match status" value="1"/>
</dbReference>
<dbReference type="GO" id="GO:0016887">
    <property type="term" value="F:ATP hydrolysis activity"/>
    <property type="evidence" value="ECO:0007669"/>
    <property type="project" value="InterPro"/>
</dbReference>
<evidence type="ECO:0000313" key="5">
    <source>
        <dbReference type="Proteomes" id="UP000253273"/>
    </source>
</evidence>
<dbReference type="PANTHER" id="PTHR30486:SF14">
    <property type="entry name" value="FLAGELLA ACCESSORY PROTEIN I"/>
    <property type="match status" value="1"/>
</dbReference>
<evidence type="ECO:0000313" key="4">
    <source>
        <dbReference type="EMBL" id="AXG08048.1"/>
    </source>
</evidence>
<accession>A0A345E776</accession>